<dbReference type="PATRIC" id="fig|29343.3.peg.1285"/>
<dbReference type="InterPro" id="IPR019752">
    <property type="entry name" value="Pyrv/ketoisovalerate_OxRed_cat"/>
</dbReference>
<dbReference type="Pfam" id="PF01558">
    <property type="entry name" value="POR"/>
    <property type="match status" value="1"/>
</dbReference>
<dbReference type="AlphaFoldDB" id="A0A078KKY0"/>
<reference evidence="4" key="1">
    <citation type="submission" date="2014-07" db="EMBL/GenBank/DDBJ databases">
        <authorList>
            <person name="Wibberg D."/>
        </authorList>
    </citation>
    <scope>NUCLEOTIDE SEQUENCE [LARGE SCALE GENOMIC DNA]</scope>
    <source>
        <strain evidence="4">DG5</strain>
    </source>
</reference>
<proteinExistence type="predicted"/>
<organism evidence="3 4">
    <name type="scientific">[Clostridium] cellulosi</name>
    <dbReference type="NCBI Taxonomy" id="29343"/>
    <lineage>
        <taxon>Bacteria</taxon>
        <taxon>Bacillati</taxon>
        <taxon>Bacillota</taxon>
        <taxon>Clostridia</taxon>
        <taxon>Eubacteriales</taxon>
        <taxon>Oscillospiraceae</taxon>
        <taxon>Oscillospiraceae incertae sedis</taxon>
    </lineage>
</organism>
<keyword evidence="4" id="KW-1185">Reference proteome</keyword>
<keyword evidence="1" id="KW-0560">Oxidoreductase</keyword>
<dbReference type="InterPro" id="IPR002869">
    <property type="entry name" value="Pyrv_flavodox_OxRed_cen"/>
</dbReference>
<dbReference type="EMBL" id="LM995447">
    <property type="protein sequence ID" value="CDZ24336.1"/>
    <property type="molecule type" value="Genomic_DNA"/>
</dbReference>
<dbReference type="OrthoDB" id="9789125at2"/>
<gene>
    <name evidence="3" type="ORF">CCDG5_1222</name>
</gene>
<evidence type="ECO:0000313" key="4">
    <source>
        <dbReference type="Proteomes" id="UP000032431"/>
    </source>
</evidence>
<feature type="domain" description="Pyruvate/ketoisovalerate oxidoreductase catalytic" evidence="2">
    <location>
        <begin position="11"/>
        <end position="191"/>
    </location>
</feature>
<dbReference type="Gene3D" id="3.40.920.10">
    <property type="entry name" value="Pyruvate-ferredoxin oxidoreductase, PFOR, domain III"/>
    <property type="match status" value="1"/>
</dbReference>
<name>A0A078KKY0_9FIRM</name>
<dbReference type="HOGENOM" id="CLU_087284_1_1_9"/>
<dbReference type="PANTHER" id="PTHR43854:SF1">
    <property type="entry name" value="INDOLEPYRUVATE OXIDOREDUCTASE SUBUNIT IORB"/>
    <property type="match status" value="1"/>
</dbReference>
<dbReference type="KEGG" id="ccel:CCDG5_1222"/>
<dbReference type="PANTHER" id="PTHR43854">
    <property type="entry name" value="INDOLEPYRUVATE OXIDOREDUCTASE SUBUNIT IORB"/>
    <property type="match status" value="1"/>
</dbReference>
<evidence type="ECO:0000259" key="2">
    <source>
        <dbReference type="Pfam" id="PF01558"/>
    </source>
</evidence>
<dbReference type="SUPFAM" id="SSF53323">
    <property type="entry name" value="Pyruvate-ferredoxin oxidoreductase, PFOR, domain III"/>
    <property type="match status" value="1"/>
</dbReference>
<protein>
    <submittedName>
        <fullName evidence="3">2-oxoacid:ferredoxin oxidoreductase subunit gamma</fullName>
    </submittedName>
</protein>
<dbReference type="STRING" id="29343.CCDG5_1222"/>
<dbReference type="InterPro" id="IPR052198">
    <property type="entry name" value="IorB_Oxidoreductase"/>
</dbReference>
<evidence type="ECO:0000313" key="3">
    <source>
        <dbReference type="EMBL" id="CDZ24336.1"/>
    </source>
</evidence>
<evidence type="ECO:0000256" key="1">
    <source>
        <dbReference type="ARBA" id="ARBA00023002"/>
    </source>
</evidence>
<accession>A0A078KKY0</accession>
<dbReference type="Proteomes" id="UP000032431">
    <property type="component" value="Chromosome I"/>
</dbReference>
<sequence>MKCDILIAGVGGQGQVLASRLLGAAAIDAGFDARTSETIGMSQRGGSVTSSVRVGGGVLSPLVPDSGADLILGFEICETVRNLKKLSKTGAVVLNTQVISPVSVSLGISKYDSDRMIDFIKSKVKNLVVVNACEMAIKAGSIKAANVVMLGAACGAGFLPFEKERFLSVIINNVPEKFKSLNGTAFEYGYNYAAALVK</sequence>
<dbReference type="GO" id="GO:0016903">
    <property type="term" value="F:oxidoreductase activity, acting on the aldehyde or oxo group of donors"/>
    <property type="evidence" value="ECO:0007669"/>
    <property type="project" value="InterPro"/>
</dbReference>